<evidence type="ECO:0000313" key="7">
    <source>
        <dbReference type="EMBL" id="RZM75457.1"/>
    </source>
</evidence>
<reference evidence="7 8" key="1">
    <citation type="submission" date="2018-11" db="EMBL/GenBank/DDBJ databases">
        <title>Whole genome sequencing of an environmental sample.</title>
        <authorList>
            <person name="Sarangi A.N."/>
            <person name="Singh D."/>
            <person name="Tripathy S."/>
        </authorList>
    </citation>
    <scope>NUCLEOTIDE SEQUENCE [LARGE SCALE GENOMIC DNA]</scope>
    <source>
        <strain evidence="7 8">Lakshadweep</strain>
    </source>
</reference>
<dbReference type="PANTHER" id="PTHR46017">
    <property type="entry name" value="ALPHA-MANNOSIDASE 2C1"/>
    <property type="match status" value="1"/>
</dbReference>
<dbReference type="InterPro" id="IPR011330">
    <property type="entry name" value="Glyco_hydro/deAcase_b/a-brl"/>
</dbReference>
<dbReference type="Gene3D" id="2.60.40.2220">
    <property type="match status" value="1"/>
</dbReference>
<evidence type="ECO:0000256" key="3">
    <source>
        <dbReference type="ARBA" id="ARBA00022801"/>
    </source>
</evidence>
<evidence type="ECO:0000256" key="2">
    <source>
        <dbReference type="ARBA" id="ARBA00022723"/>
    </source>
</evidence>
<evidence type="ECO:0000256" key="1">
    <source>
        <dbReference type="ARBA" id="ARBA00009792"/>
    </source>
</evidence>
<dbReference type="GO" id="GO:0030246">
    <property type="term" value="F:carbohydrate binding"/>
    <property type="evidence" value="ECO:0007669"/>
    <property type="project" value="InterPro"/>
</dbReference>
<dbReference type="RefSeq" id="WP_044151132.1">
    <property type="nucleotide sequence ID" value="NZ_QVFV01000008.1"/>
</dbReference>
<dbReference type="SUPFAM" id="SSF88688">
    <property type="entry name" value="Families 57/38 glycoside transferase middle domain"/>
    <property type="match status" value="1"/>
</dbReference>
<dbReference type="SUPFAM" id="SSF74650">
    <property type="entry name" value="Galactose mutarotase-like"/>
    <property type="match status" value="1"/>
</dbReference>
<dbReference type="Gene3D" id="1.20.1270.50">
    <property type="entry name" value="Glycoside hydrolase family 38, central domain"/>
    <property type="match status" value="1"/>
</dbReference>
<keyword evidence="8" id="KW-1185">Reference proteome</keyword>
<accession>A0A4V2E1V7</accession>
<dbReference type="InterPro" id="IPR028995">
    <property type="entry name" value="Glyco_hydro_57/38_cen_sf"/>
</dbReference>
<dbReference type="Proteomes" id="UP000292459">
    <property type="component" value="Unassembled WGS sequence"/>
</dbReference>
<dbReference type="PANTHER" id="PTHR46017:SF1">
    <property type="entry name" value="ALPHA-MANNOSIDASE 2C1"/>
    <property type="match status" value="1"/>
</dbReference>
<dbReference type="Pfam" id="PF17677">
    <property type="entry name" value="Glyco_hydro38C2"/>
    <property type="match status" value="1"/>
</dbReference>
<dbReference type="InterPro" id="IPR000602">
    <property type="entry name" value="Glyco_hydro_38_N"/>
</dbReference>
<dbReference type="InterPro" id="IPR013780">
    <property type="entry name" value="Glyco_hydro_b"/>
</dbReference>
<dbReference type="InterPro" id="IPR011013">
    <property type="entry name" value="Gal_mutarotase_sf_dom"/>
</dbReference>
<dbReference type="InterPro" id="IPR027291">
    <property type="entry name" value="Glyco_hydro_38_N_sf"/>
</dbReference>
<dbReference type="Pfam" id="PF01074">
    <property type="entry name" value="Glyco_hydro_38N"/>
    <property type="match status" value="1"/>
</dbReference>
<dbReference type="InterPro" id="IPR015341">
    <property type="entry name" value="Glyco_hydro_38_cen"/>
</dbReference>
<dbReference type="GO" id="GO:0006013">
    <property type="term" value="P:mannose metabolic process"/>
    <property type="evidence" value="ECO:0007669"/>
    <property type="project" value="InterPro"/>
</dbReference>
<dbReference type="InterPro" id="IPR041147">
    <property type="entry name" value="GH38_C"/>
</dbReference>
<keyword evidence="4" id="KW-0326">Glycosidase</keyword>
<dbReference type="InterPro" id="IPR011682">
    <property type="entry name" value="Glyco_hydro_38_C"/>
</dbReference>
<proteinExistence type="inferred from homology"/>
<feature type="region of interest" description="Disordered" evidence="5">
    <location>
        <begin position="489"/>
        <end position="521"/>
    </location>
</feature>
<dbReference type="GO" id="GO:0004559">
    <property type="term" value="F:alpha-mannosidase activity"/>
    <property type="evidence" value="ECO:0007669"/>
    <property type="project" value="InterPro"/>
</dbReference>
<dbReference type="CDD" id="cd10789">
    <property type="entry name" value="GH38N_AMII_ER_cytosolic"/>
    <property type="match status" value="1"/>
</dbReference>
<dbReference type="GO" id="GO:0046872">
    <property type="term" value="F:metal ion binding"/>
    <property type="evidence" value="ECO:0007669"/>
    <property type="project" value="UniProtKB-KW"/>
</dbReference>
<dbReference type="SUPFAM" id="SSF88713">
    <property type="entry name" value="Glycoside hydrolase/deacetylase"/>
    <property type="match status" value="1"/>
</dbReference>
<dbReference type="InterPro" id="IPR037094">
    <property type="entry name" value="Glyco_hydro_38_cen_sf"/>
</dbReference>
<gene>
    <name evidence="7" type="ORF">DYY88_21225</name>
</gene>
<dbReference type="SMART" id="SM00872">
    <property type="entry name" value="Alpha-mann_mid"/>
    <property type="match status" value="1"/>
</dbReference>
<dbReference type="FunFam" id="1.20.1270.50:FF:000004">
    <property type="entry name" value="alpha-mannosidase 2C1 isoform X1"/>
    <property type="match status" value="1"/>
</dbReference>
<evidence type="ECO:0000259" key="6">
    <source>
        <dbReference type="SMART" id="SM00872"/>
    </source>
</evidence>
<dbReference type="Pfam" id="PF09261">
    <property type="entry name" value="Alpha-mann_mid"/>
    <property type="match status" value="1"/>
</dbReference>
<evidence type="ECO:0000256" key="5">
    <source>
        <dbReference type="SAM" id="MobiDB-lite"/>
    </source>
</evidence>
<dbReference type="Gene3D" id="2.70.98.30">
    <property type="entry name" value="Golgi alpha-mannosidase II, domain 4"/>
    <property type="match status" value="1"/>
</dbReference>
<dbReference type="AlphaFoldDB" id="A0A4V2E1V7"/>
<name>A0A4V2E1V7_9CYAN</name>
<keyword evidence="2" id="KW-0479">Metal-binding</keyword>
<keyword evidence="3" id="KW-0378">Hydrolase</keyword>
<evidence type="ECO:0000313" key="8">
    <source>
        <dbReference type="Proteomes" id="UP000292459"/>
    </source>
</evidence>
<dbReference type="Gene3D" id="3.20.110.10">
    <property type="entry name" value="Glycoside hydrolase 38, N terminal domain"/>
    <property type="match status" value="1"/>
</dbReference>
<evidence type="ECO:0000256" key="4">
    <source>
        <dbReference type="ARBA" id="ARBA00023295"/>
    </source>
</evidence>
<comment type="caution">
    <text evidence="7">The sequence shown here is derived from an EMBL/GenBank/DDBJ whole genome shotgun (WGS) entry which is preliminary data.</text>
</comment>
<feature type="domain" description="Glycoside hydrolase family 38 central" evidence="6">
    <location>
        <begin position="533"/>
        <end position="611"/>
    </location>
</feature>
<dbReference type="GO" id="GO:0009313">
    <property type="term" value="P:oligosaccharide catabolic process"/>
    <property type="evidence" value="ECO:0007669"/>
    <property type="project" value="TreeGrafter"/>
</dbReference>
<organism evidence="7 8">
    <name type="scientific">Leptolyngbya iicbica LK</name>
    <dbReference type="NCBI Taxonomy" id="2294035"/>
    <lineage>
        <taxon>Bacteria</taxon>
        <taxon>Bacillati</taxon>
        <taxon>Cyanobacteriota</taxon>
        <taxon>Cyanophyceae</taxon>
        <taxon>Leptolyngbyales</taxon>
        <taxon>Leptolyngbyaceae</taxon>
        <taxon>Leptolyngbya group</taxon>
        <taxon>Leptolyngbya</taxon>
        <taxon>Leptolyngbya iicbica</taxon>
    </lineage>
</organism>
<protein>
    <submittedName>
        <fullName evidence="7">Alpha-mannosidase</fullName>
    </submittedName>
</protein>
<comment type="similarity">
    <text evidence="1">Belongs to the glycosyl hydrolase 38 family.</text>
</comment>
<dbReference type="OrthoDB" id="9772207at2"/>
<dbReference type="EMBL" id="QVFV01000008">
    <property type="protein sequence ID" value="RZM75457.1"/>
    <property type="molecule type" value="Genomic_DNA"/>
</dbReference>
<dbReference type="Gene3D" id="2.60.40.1180">
    <property type="entry name" value="Golgi alpha-mannosidase II"/>
    <property type="match status" value="1"/>
</dbReference>
<feature type="compositionally biased region" description="Polar residues" evidence="5">
    <location>
        <begin position="489"/>
        <end position="518"/>
    </location>
</feature>
<dbReference type="Pfam" id="PF07748">
    <property type="entry name" value="Glyco_hydro_38C"/>
    <property type="match status" value="1"/>
</dbReference>
<sequence>MNDASRVESKSPKTAISATVQRLQGLSQRSLQTAWHLTQEDLPKAAVLGQNDWQSWPIASTNARDHIAWERGQKPLWLCQQIVVPETLNDFPLEGLTLQLSLTWWAEAVAIYVDGELRQEGDLFDYFGRIKLSDRVTPGDTFHVAIYLVSPGHDDGALVRSTVMYETANPALPEPGFVADELTVLQTFADPFAPDKLSDLAAAIAPLDWTTVTQQTPFLKELRALRDRLQPFSAWIKQRQITCVGHAHLDLAWLWPVADTWRAAERTFRSVLALQQDFPEMTYTHSSPALFDWLETHQPDLFQAVLTAVKGGHWSIDAGLWVEPELNTLGGESLARQILYGQRYAQSRFGQMSAIAWLPDSFGFSWQLPQLLKLGGVDYFATQKLRWNEATPFPHSLFEWQGLDETRITSLTLPPIGSDIDAPQMASYAAEWEAKTGLTEMLWLPGMGDHGGGPTRDMLERARRWADSPFFPELRFDTPLNHLQRLTAGTETVDSTNRPLTANGGSSSQAATSPTGEATATPLPVWNDELYLELHRGCYTVHADQKWYNRRCEDALREAELYSAIAQMLGHFAYPQAALETAWKRVLFNQFHDILPGTAIPEVFETTNPDWQAAYDAAQGIRTDALAAIAAQLLPRPLPPTGAISVCLFNSLSWEQTALVEVPLADLPNHSDWGWRVVDPATGATVVSQLSPYSDRSDTPPCQAAPPMERGDYLLFEATVPPVGYRRYWLVPEATESTASDLPHQPSDPTTFELKNDFLSAEVDPVSGELRSLTTPATPQSVLRNSANQLQAFRDAEQYWDAWDIAPDYQDHPLPAATVASITWLESGPLRQRLRVVRHVADSRIQQDYVLERSQPYLKVVTTADWQACQVVLKAAFPVTFEAEAATYEIPFGAIARPTAPTDPHEQAKWEVPAYRWADLSSETMGLSILTDYKHGFDAHPDQLRLTLLKAPLWPNPQADRGRHQFTYGLYPHAGDWRTGQTPQHAIAFNTPLQLVVGQPENPALSTDVEKLEGEGHEGSLLRWSAATTHLAALKQSEDDPGQYILRVWDLYGAGAQLDVDLLVDGHQVQRTSLLEAAIAVEQPAQLRPWEIATLKTPAFINKSCKPQPSAAASK</sequence>